<evidence type="ECO:0000313" key="5">
    <source>
        <dbReference type="Proteomes" id="UP000608594"/>
    </source>
</evidence>
<dbReference type="EMBL" id="JACOQL010000008">
    <property type="protein sequence ID" value="MBC9248512.1"/>
    <property type="molecule type" value="Genomic_DNA"/>
</dbReference>
<dbReference type="InterPro" id="IPR001173">
    <property type="entry name" value="Glyco_trans_2-like"/>
</dbReference>
<evidence type="ECO:0000259" key="3">
    <source>
        <dbReference type="Pfam" id="PF00535"/>
    </source>
</evidence>
<sequence length="387" mass="43509">MTISFIITTYNILPYIGHCLDSVAAVARAGDEVILVDDGSNDGTVEHVQAFAAQNPFAEGVTFKPIYLGTNTMGGVGIGANIGLNAASCDTVFFVDGDDWVDIQGFNKARAHWTLHPSDILFTNYLEFDQSKQATKKPADFQKWSGLDRKTPLDTLRAQALTFIAVPWRKFYRRDFLEAHKLRFPEGDFFFEDNPFHWAVCMKAETIGFLNTIICYHRINRPGQTMASTGIELTAFFTHFDTILNNLPDADDRNLLSAARWLLSNMSWHVGRLSRQAYYSYGTAASKALQSIPDALWQNDLAATEAMKSIWPIANRLRSGDINGQIDAWQRQAIDNRLGSMNSHLQRLQTNQGRLQRQVLGQIAADSFESIQRRRRVAMPLPPDPSE</sequence>
<dbReference type="Pfam" id="PF00535">
    <property type="entry name" value="Glycos_transf_2"/>
    <property type="match status" value="1"/>
</dbReference>
<dbReference type="Proteomes" id="UP000608594">
    <property type="component" value="Unassembled WGS sequence"/>
</dbReference>
<name>A0A926J7N3_9RHOB</name>
<gene>
    <name evidence="4" type="ORF">H4P12_17765</name>
</gene>
<accession>A0A926J7N3</accession>
<dbReference type="RefSeq" id="WP_187794976.1">
    <property type="nucleotide sequence ID" value="NZ_JACOQL010000008.1"/>
</dbReference>
<reference evidence="4" key="1">
    <citation type="submission" date="2020-08" db="EMBL/GenBank/DDBJ databases">
        <title>Paracoccus amoyensis sp. nov., isolated from the surface seawater at coast of Xiamen, Fujian.</title>
        <authorList>
            <person name="Lyu L."/>
        </authorList>
    </citation>
    <scope>NUCLEOTIDE SEQUENCE</scope>
    <source>
        <strain evidence="4">11-3</strain>
    </source>
</reference>
<keyword evidence="2" id="KW-0808">Transferase</keyword>
<dbReference type="SUPFAM" id="SSF53448">
    <property type="entry name" value="Nucleotide-diphospho-sugar transferases"/>
    <property type="match status" value="1"/>
</dbReference>
<dbReference type="PANTHER" id="PTHR22916:SF51">
    <property type="entry name" value="GLYCOSYLTRANSFERASE EPSH-RELATED"/>
    <property type="match status" value="1"/>
</dbReference>
<keyword evidence="5" id="KW-1185">Reference proteome</keyword>
<dbReference type="PANTHER" id="PTHR22916">
    <property type="entry name" value="GLYCOSYLTRANSFERASE"/>
    <property type="match status" value="1"/>
</dbReference>
<comment type="caution">
    <text evidence="4">The sequence shown here is derived from an EMBL/GenBank/DDBJ whole genome shotgun (WGS) entry which is preliminary data.</text>
</comment>
<dbReference type="AlphaFoldDB" id="A0A926J7N3"/>
<dbReference type="CDD" id="cd00761">
    <property type="entry name" value="Glyco_tranf_GTA_type"/>
    <property type="match status" value="1"/>
</dbReference>
<organism evidence="4 5">
    <name type="scientific">Paracoccus amoyensis</name>
    <dbReference type="NCBI Taxonomy" id="2760093"/>
    <lineage>
        <taxon>Bacteria</taxon>
        <taxon>Pseudomonadati</taxon>
        <taxon>Pseudomonadota</taxon>
        <taxon>Alphaproteobacteria</taxon>
        <taxon>Rhodobacterales</taxon>
        <taxon>Paracoccaceae</taxon>
        <taxon>Paracoccus</taxon>
    </lineage>
</organism>
<dbReference type="GO" id="GO:0016758">
    <property type="term" value="F:hexosyltransferase activity"/>
    <property type="evidence" value="ECO:0007669"/>
    <property type="project" value="UniProtKB-ARBA"/>
</dbReference>
<feature type="domain" description="Glycosyltransferase 2-like" evidence="3">
    <location>
        <begin position="4"/>
        <end position="178"/>
    </location>
</feature>
<dbReference type="InterPro" id="IPR029044">
    <property type="entry name" value="Nucleotide-diphossugar_trans"/>
</dbReference>
<evidence type="ECO:0000256" key="1">
    <source>
        <dbReference type="ARBA" id="ARBA00022676"/>
    </source>
</evidence>
<proteinExistence type="predicted"/>
<dbReference type="Gene3D" id="3.90.550.10">
    <property type="entry name" value="Spore Coat Polysaccharide Biosynthesis Protein SpsA, Chain A"/>
    <property type="match status" value="1"/>
</dbReference>
<evidence type="ECO:0000256" key="2">
    <source>
        <dbReference type="ARBA" id="ARBA00022679"/>
    </source>
</evidence>
<evidence type="ECO:0000313" key="4">
    <source>
        <dbReference type="EMBL" id="MBC9248512.1"/>
    </source>
</evidence>
<keyword evidence="1" id="KW-0328">Glycosyltransferase</keyword>
<protein>
    <submittedName>
        <fullName evidence="4">Glycosyltransferase family 2 protein</fullName>
    </submittedName>
</protein>